<dbReference type="PIRSF" id="PIRSF001220">
    <property type="entry name" value="L-ASNase_gatD"/>
    <property type="match status" value="1"/>
</dbReference>
<gene>
    <name evidence="4" type="ORF">A9404_05590</name>
</gene>
<name>A0A191ZGE2_9GAMM</name>
<organism evidence="4 5">
    <name type="scientific">Halothiobacillus diazotrophicus</name>
    <dbReference type="NCBI Taxonomy" id="1860122"/>
    <lineage>
        <taxon>Bacteria</taxon>
        <taxon>Pseudomonadati</taxon>
        <taxon>Pseudomonadota</taxon>
        <taxon>Gammaproteobacteria</taxon>
        <taxon>Chromatiales</taxon>
        <taxon>Halothiobacillaceae</taxon>
        <taxon>Halothiobacillus</taxon>
    </lineage>
</organism>
<evidence type="ECO:0000313" key="5">
    <source>
        <dbReference type="Proteomes" id="UP000078596"/>
    </source>
</evidence>
<evidence type="ECO:0000256" key="1">
    <source>
        <dbReference type="PIRSR" id="PIRSR001220-1"/>
    </source>
</evidence>
<dbReference type="SUPFAM" id="SSF53774">
    <property type="entry name" value="Glutaminase/Asparaginase"/>
    <property type="match status" value="1"/>
</dbReference>
<feature type="binding site" evidence="2">
    <location>
        <position position="73"/>
    </location>
    <ligand>
        <name>substrate</name>
    </ligand>
</feature>
<feature type="binding site" evidence="2">
    <location>
        <begin position="106"/>
        <end position="107"/>
    </location>
    <ligand>
        <name>substrate</name>
    </ligand>
</feature>
<accession>A0A191ZGE2</accession>
<dbReference type="Gene3D" id="3.40.50.1170">
    <property type="entry name" value="L-asparaginase, N-terminal domain"/>
    <property type="match status" value="1"/>
</dbReference>
<dbReference type="Pfam" id="PF00710">
    <property type="entry name" value="Asparaginase"/>
    <property type="match status" value="1"/>
</dbReference>
<dbReference type="STRING" id="1860122.A9404_05590"/>
<dbReference type="PIRSF" id="PIRSF500176">
    <property type="entry name" value="L_ASNase"/>
    <property type="match status" value="1"/>
</dbReference>
<evidence type="ECO:0000259" key="3">
    <source>
        <dbReference type="Pfam" id="PF00710"/>
    </source>
</evidence>
<proteinExistence type="predicted"/>
<feature type="active site" description="O-isoaspartyl threonine intermediate" evidence="1">
    <location>
        <position position="29"/>
    </location>
</feature>
<dbReference type="PRINTS" id="PR00139">
    <property type="entry name" value="ASNGLNASE"/>
</dbReference>
<dbReference type="InterPro" id="IPR037152">
    <property type="entry name" value="L-asparaginase_N_sf"/>
</dbReference>
<keyword evidence="5" id="KW-1185">Reference proteome</keyword>
<dbReference type="AlphaFoldDB" id="A0A191ZGE2"/>
<dbReference type="InterPro" id="IPR027474">
    <property type="entry name" value="L-asparaginase_N"/>
</dbReference>
<dbReference type="PROSITE" id="PS51732">
    <property type="entry name" value="ASN_GLN_ASE_3"/>
    <property type="match status" value="1"/>
</dbReference>
<reference evidence="4 5" key="1">
    <citation type="submission" date="2016-06" db="EMBL/GenBank/DDBJ databases">
        <title>Insight into the functional genes involving in sulfur oxidation in Pearl River water.</title>
        <authorList>
            <person name="Luo J."/>
            <person name="Tan X."/>
            <person name="Lin W."/>
        </authorList>
    </citation>
    <scope>NUCLEOTIDE SEQUENCE [LARGE SCALE GENOMIC DNA]</scope>
    <source>
        <strain evidence="4 5">LS2</strain>
    </source>
</reference>
<dbReference type="KEGG" id="haz:A9404_05590"/>
<dbReference type="EMBL" id="CP016027">
    <property type="protein sequence ID" value="ANJ66922.1"/>
    <property type="molecule type" value="Genomic_DNA"/>
</dbReference>
<dbReference type="InterPro" id="IPR036152">
    <property type="entry name" value="Asp/glu_Ase-like_sf"/>
</dbReference>
<dbReference type="GO" id="GO:0004067">
    <property type="term" value="F:asparaginase activity"/>
    <property type="evidence" value="ECO:0007669"/>
    <property type="project" value="UniProtKB-UniRule"/>
</dbReference>
<dbReference type="Proteomes" id="UP000078596">
    <property type="component" value="Chromosome"/>
</dbReference>
<sequence>MRPHRSLEVTSKFAIPTRLPVVVINTGGTLNKCYDPIAGQLIVSPDEAVISRLLESAAPNLDIHLMGLIHKDSLEMTDEDRKLIIAAIRTLPGLLQQAPIIVVHGTDTLHQTATMLDQANLDHVVVLTGAMRPAELEPRESALHMGLALGFLAADPPPGVYVAMHGRVAPYAFLRKNYDQGVFRPLPMTD</sequence>
<protein>
    <recommendedName>
        <fullName evidence="3">L-asparaginase N-terminal domain-containing protein</fullName>
    </recommendedName>
</protein>
<evidence type="ECO:0000256" key="2">
    <source>
        <dbReference type="PIRSR" id="PIRSR001220-2"/>
    </source>
</evidence>
<dbReference type="InterPro" id="IPR006034">
    <property type="entry name" value="Asparaginase/glutaminase-like"/>
</dbReference>
<feature type="domain" description="L-asparaginase N-terminal" evidence="3">
    <location>
        <begin position="21"/>
        <end position="170"/>
    </location>
</feature>
<evidence type="ECO:0000313" key="4">
    <source>
        <dbReference type="EMBL" id="ANJ66922.1"/>
    </source>
</evidence>